<dbReference type="EMBL" id="JAXOVC010000009">
    <property type="protein sequence ID" value="KAK4497461.1"/>
    <property type="molecule type" value="Genomic_DNA"/>
</dbReference>
<reference evidence="5 6" key="1">
    <citation type="journal article" date="2023" name="G3 (Bethesda)">
        <title>A chromosome-level genome assembly of Zasmidium syzygii isolated from banana leaves.</title>
        <authorList>
            <person name="van Westerhoven A.C."/>
            <person name="Mehrabi R."/>
            <person name="Talebi R."/>
            <person name="Steentjes M.B.F."/>
            <person name="Corcolon B."/>
            <person name="Chong P.A."/>
            <person name="Kema G.H.J."/>
            <person name="Seidl M.F."/>
        </authorList>
    </citation>
    <scope>NUCLEOTIDE SEQUENCE [LARGE SCALE GENOMIC DNA]</scope>
    <source>
        <strain evidence="5 6">P124</strain>
    </source>
</reference>
<dbReference type="SUPFAM" id="SSF57850">
    <property type="entry name" value="RING/U-box"/>
    <property type="match status" value="1"/>
</dbReference>
<dbReference type="PROSITE" id="PS51382">
    <property type="entry name" value="SPX"/>
    <property type="match status" value="1"/>
</dbReference>
<dbReference type="InterPro" id="IPR004331">
    <property type="entry name" value="SPX_dom"/>
</dbReference>
<feature type="compositionally biased region" description="Polar residues" evidence="2">
    <location>
        <begin position="139"/>
        <end position="152"/>
    </location>
</feature>
<evidence type="ECO:0000259" key="3">
    <source>
        <dbReference type="PROSITE" id="PS50089"/>
    </source>
</evidence>
<organism evidence="5 6">
    <name type="scientific">Zasmidium cellare</name>
    <name type="common">Wine cellar mold</name>
    <name type="synonym">Racodium cellare</name>
    <dbReference type="NCBI Taxonomy" id="395010"/>
    <lineage>
        <taxon>Eukaryota</taxon>
        <taxon>Fungi</taxon>
        <taxon>Dikarya</taxon>
        <taxon>Ascomycota</taxon>
        <taxon>Pezizomycotina</taxon>
        <taxon>Dothideomycetes</taxon>
        <taxon>Dothideomycetidae</taxon>
        <taxon>Mycosphaerellales</taxon>
        <taxon>Mycosphaerellaceae</taxon>
        <taxon>Zasmidium</taxon>
    </lineage>
</organism>
<evidence type="ECO:0000259" key="4">
    <source>
        <dbReference type="PROSITE" id="PS51382"/>
    </source>
</evidence>
<gene>
    <name evidence="5" type="ORF">PRZ48_011912</name>
</gene>
<name>A0ABR0E7Q4_ZASCE</name>
<feature type="domain" description="RING-type" evidence="3">
    <location>
        <begin position="390"/>
        <end position="430"/>
    </location>
</feature>
<evidence type="ECO:0000313" key="6">
    <source>
        <dbReference type="Proteomes" id="UP001305779"/>
    </source>
</evidence>
<protein>
    <submittedName>
        <fullName evidence="5">Uncharacterized protein</fullName>
    </submittedName>
</protein>
<keyword evidence="1" id="KW-0479">Metal-binding</keyword>
<dbReference type="PANTHER" id="PTHR23327:SF51">
    <property type="entry name" value="TRANSCRIPTIONAL REGULATOR OF YEAST FORM ADHERENCE 3"/>
    <property type="match status" value="1"/>
</dbReference>
<keyword evidence="1" id="KW-0862">Zinc</keyword>
<keyword evidence="6" id="KW-1185">Reference proteome</keyword>
<dbReference type="Proteomes" id="UP001305779">
    <property type="component" value="Unassembled WGS sequence"/>
</dbReference>
<proteinExistence type="predicted"/>
<dbReference type="PANTHER" id="PTHR23327">
    <property type="entry name" value="RING FINGER PROTEIN 127"/>
    <property type="match status" value="1"/>
</dbReference>
<dbReference type="InterPro" id="IPR001841">
    <property type="entry name" value="Znf_RING"/>
</dbReference>
<evidence type="ECO:0000256" key="1">
    <source>
        <dbReference type="PROSITE-ProRule" id="PRU00175"/>
    </source>
</evidence>
<sequence>MKFGHEYETALANEGYPEQWVNSAIDYKHLKKCIKRVHRELESLGLDEHTLAAMNDLVAQPQTPKPTGIDPKDYFSASNPDLSPIQEEFTPQLKVLVDSKTGLALDARLAPETKASLQKLAKHEMVVEGRKKRLEQAKARQQQLQLPDTTDSVLDGSERKESLTPDVEDARWVYVPLASAQDFFEMLEPKLAELDALRDAETRNLEEKILDLGDLVEDVVQPVREGFEAKREISYRDLYFWREMFRLYLEKPIFYSEAEQKRGAITFDEARKNLENYDHTLRETGLLAKMKTPQAKAAAQQFLDLNLQILKVMHFQEMNARAMRKILKKFDKRTHLQGDQFAKNLIVKYPGIKSSKSGAGGFADSIGRDLQAEMGTKVLAIVPQLDDWICPVCCEMAWRPVNLGCCRAVLCIRCVIDLQSKNMKKCPMCNAETVMAANGKNLDMDTMEFLEIYFPMEVKKRQKENEKAQLARDYGEEFVKPGCTVM</sequence>
<comment type="caution">
    <text evidence="5">The sequence shown here is derived from an EMBL/GenBank/DDBJ whole genome shotgun (WGS) entry which is preliminary data.</text>
</comment>
<dbReference type="Gene3D" id="3.30.40.10">
    <property type="entry name" value="Zinc/RING finger domain, C3HC4 (zinc finger)"/>
    <property type="match status" value="1"/>
</dbReference>
<evidence type="ECO:0000313" key="5">
    <source>
        <dbReference type="EMBL" id="KAK4497461.1"/>
    </source>
</evidence>
<dbReference type="PROSITE" id="PS50089">
    <property type="entry name" value="ZF_RING_2"/>
    <property type="match status" value="1"/>
</dbReference>
<keyword evidence="1" id="KW-0863">Zinc-finger</keyword>
<dbReference type="Pfam" id="PF03105">
    <property type="entry name" value="SPX"/>
    <property type="match status" value="1"/>
</dbReference>
<feature type="domain" description="SPX" evidence="4">
    <location>
        <begin position="1"/>
        <end position="344"/>
    </location>
</feature>
<dbReference type="InterPro" id="IPR013083">
    <property type="entry name" value="Znf_RING/FYVE/PHD"/>
</dbReference>
<accession>A0ABR0E7Q4</accession>
<evidence type="ECO:0000256" key="2">
    <source>
        <dbReference type="SAM" id="MobiDB-lite"/>
    </source>
</evidence>
<feature type="region of interest" description="Disordered" evidence="2">
    <location>
        <begin position="132"/>
        <end position="162"/>
    </location>
</feature>